<protein>
    <recommendedName>
        <fullName evidence="8">Subtilisin inhibitor domain-containing protein</fullName>
    </recommendedName>
</protein>
<feature type="chain" id="PRO_5012682361" description="Subtilisin inhibitor domain-containing protein" evidence="7">
    <location>
        <begin position="30"/>
        <end position="147"/>
    </location>
</feature>
<keyword evidence="3" id="KW-0964">Secreted</keyword>
<dbReference type="Proteomes" id="UP000186455">
    <property type="component" value="Unassembled WGS sequence"/>
</dbReference>
<dbReference type="GO" id="GO:0004867">
    <property type="term" value="F:serine-type endopeptidase inhibitor activity"/>
    <property type="evidence" value="ECO:0007669"/>
    <property type="project" value="UniProtKB-KW"/>
</dbReference>
<dbReference type="EMBL" id="LFBV01000002">
    <property type="protein sequence ID" value="OKH95082.1"/>
    <property type="molecule type" value="Genomic_DNA"/>
</dbReference>
<name>A0A1Q4VB39_9ACTN</name>
<dbReference type="InterPro" id="IPR036819">
    <property type="entry name" value="Subtilisin_inhibitor-like_sf"/>
</dbReference>
<keyword evidence="7" id="KW-0732">Signal</keyword>
<gene>
    <name evidence="9" type="ORF">AB852_13295</name>
</gene>
<dbReference type="STRING" id="1048205.AB852_13295"/>
<evidence type="ECO:0000256" key="1">
    <source>
        <dbReference type="ARBA" id="ARBA00004613"/>
    </source>
</evidence>
<evidence type="ECO:0000256" key="7">
    <source>
        <dbReference type="SAM" id="SignalP"/>
    </source>
</evidence>
<evidence type="ECO:0000256" key="2">
    <source>
        <dbReference type="ARBA" id="ARBA00010472"/>
    </source>
</evidence>
<dbReference type="GeneID" id="96793863"/>
<keyword evidence="4" id="KW-0646">Protease inhibitor</keyword>
<dbReference type="InterPro" id="IPR023549">
    <property type="entry name" value="Subtilisin_inhibitor"/>
</dbReference>
<keyword evidence="10" id="KW-1185">Reference proteome</keyword>
<reference evidence="9 10" key="1">
    <citation type="submission" date="2015-06" db="EMBL/GenBank/DDBJ databases">
        <title>Cloning and characterization of the uncialamcin biosynthetic gene cluster.</title>
        <authorList>
            <person name="Yan X."/>
            <person name="Huang T."/>
            <person name="Ge H."/>
            <person name="Shen B."/>
        </authorList>
    </citation>
    <scope>NUCLEOTIDE SEQUENCE [LARGE SCALE GENOMIC DNA]</scope>
    <source>
        <strain evidence="9 10">DCA2648</strain>
    </source>
</reference>
<feature type="domain" description="Subtilisin inhibitor" evidence="8">
    <location>
        <begin position="59"/>
        <end position="123"/>
    </location>
</feature>
<proteinExistence type="inferred from homology"/>
<evidence type="ECO:0000313" key="10">
    <source>
        <dbReference type="Proteomes" id="UP000186455"/>
    </source>
</evidence>
<sequence>MPSYRLLRSVSAAFVALSGLVAVPGTASALDTVPLHRLLGEPDRLTIAVSGTDRGLDGTYRLRCGPAGGTHPEAEEACERLTKLSEGNRDPFAPLPADTFCTLQHGGSATARVTGHWHGRPVDAKFSRTDGCQIHRWDELVPVLPVA</sequence>
<evidence type="ECO:0000256" key="4">
    <source>
        <dbReference type="ARBA" id="ARBA00022690"/>
    </source>
</evidence>
<dbReference type="Pfam" id="PF00720">
    <property type="entry name" value="SSI"/>
    <property type="match status" value="1"/>
</dbReference>
<dbReference type="InterPro" id="IPR020054">
    <property type="entry name" value="Prot_inh_SSI_I16_CS"/>
</dbReference>
<dbReference type="Gene3D" id="3.30.350.10">
    <property type="entry name" value="Subtilisin inhibitor-like"/>
    <property type="match status" value="1"/>
</dbReference>
<keyword evidence="5" id="KW-0722">Serine protease inhibitor</keyword>
<evidence type="ECO:0000259" key="8">
    <source>
        <dbReference type="Pfam" id="PF00720"/>
    </source>
</evidence>
<feature type="signal peptide" evidence="7">
    <location>
        <begin position="1"/>
        <end position="29"/>
    </location>
</feature>
<evidence type="ECO:0000256" key="5">
    <source>
        <dbReference type="ARBA" id="ARBA00022900"/>
    </source>
</evidence>
<comment type="similarity">
    <text evidence="2">Belongs to the protease inhibitor I16 (SSI) family.</text>
</comment>
<evidence type="ECO:0000313" key="9">
    <source>
        <dbReference type="EMBL" id="OKH95082.1"/>
    </source>
</evidence>
<organism evidence="9 10">
    <name type="scientific">Streptomyces uncialis</name>
    <dbReference type="NCBI Taxonomy" id="1048205"/>
    <lineage>
        <taxon>Bacteria</taxon>
        <taxon>Bacillati</taxon>
        <taxon>Actinomycetota</taxon>
        <taxon>Actinomycetes</taxon>
        <taxon>Kitasatosporales</taxon>
        <taxon>Streptomycetaceae</taxon>
        <taxon>Streptomyces</taxon>
    </lineage>
</organism>
<dbReference type="GO" id="GO:0005576">
    <property type="term" value="C:extracellular region"/>
    <property type="evidence" value="ECO:0007669"/>
    <property type="project" value="UniProtKB-SubCell"/>
</dbReference>
<dbReference type="PROSITE" id="PS00999">
    <property type="entry name" value="SSI"/>
    <property type="match status" value="1"/>
</dbReference>
<evidence type="ECO:0000256" key="3">
    <source>
        <dbReference type="ARBA" id="ARBA00022525"/>
    </source>
</evidence>
<evidence type="ECO:0000256" key="6">
    <source>
        <dbReference type="ARBA" id="ARBA00023157"/>
    </source>
</evidence>
<dbReference type="RefSeq" id="WP_073787410.1">
    <property type="nucleotide sequence ID" value="NZ_CP109583.1"/>
</dbReference>
<comment type="caution">
    <text evidence="9">The sequence shown here is derived from an EMBL/GenBank/DDBJ whole genome shotgun (WGS) entry which is preliminary data.</text>
</comment>
<keyword evidence="6" id="KW-1015">Disulfide bond</keyword>
<comment type="subcellular location">
    <subcellularLocation>
        <location evidence="1">Secreted</location>
    </subcellularLocation>
</comment>
<dbReference type="SUPFAM" id="SSF55399">
    <property type="entry name" value="Subtilisin inhibitor"/>
    <property type="match status" value="1"/>
</dbReference>
<dbReference type="AlphaFoldDB" id="A0A1Q4VB39"/>
<accession>A0A1Q4VB39</accession>